<proteinExistence type="predicted"/>
<feature type="domain" description="DNA helicase Pif1-like DEAD-box helicase" evidence="1">
    <location>
        <begin position="20"/>
        <end position="207"/>
    </location>
</feature>
<dbReference type="Gene3D" id="3.40.50.300">
    <property type="entry name" value="P-loop containing nucleotide triphosphate hydrolases"/>
    <property type="match status" value="2"/>
</dbReference>
<dbReference type="Pfam" id="PF05970">
    <property type="entry name" value="PIF1"/>
    <property type="match status" value="1"/>
</dbReference>
<organism evidence="3">
    <name type="scientific">Candidatus Caldatribacterium californiense</name>
    <dbReference type="NCBI Taxonomy" id="1454726"/>
    <lineage>
        <taxon>Bacteria</taxon>
        <taxon>Pseudomonadati</taxon>
        <taxon>Atribacterota</taxon>
        <taxon>Atribacteria</taxon>
        <taxon>Atribacterales</taxon>
        <taxon>Candidatus Caldatribacteriaceae</taxon>
        <taxon>Candidatus Caldatribacterium</taxon>
    </lineage>
</organism>
<dbReference type="SUPFAM" id="SSF52540">
    <property type="entry name" value="P-loop containing nucleoside triphosphate hydrolases"/>
    <property type="match status" value="2"/>
</dbReference>
<dbReference type="FunFam" id="3.40.50.300:FF:001498">
    <property type="entry name" value="ATP-dependent DNA helicase"/>
    <property type="match status" value="1"/>
</dbReference>
<dbReference type="GO" id="GO:0000723">
    <property type="term" value="P:telomere maintenance"/>
    <property type="evidence" value="ECO:0007669"/>
    <property type="project" value="InterPro"/>
</dbReference>
<name>A0A7V3YKW6_9BACT</name>
<reference evidence="3" key="1">
    <citation type="journal article" date="2020" name="mSystems">
        <title>Genome- and Community-Level Interaction Insights into Carbon Utilization and Element Cycling Functions of Hydrothermarchaeota in Hydrothermal Sediment.</title>
        <authorList>
            <person name="Zhou Z."/>
            <person name="Liu Y."/>
            <person name="Xu W."/>
            <person name="Pan J."/>
            <person name="Luo Z.H."/>
            <person name="Li M."/>
        </authorList>
    </citation>
    <scope>NUCLEOTIDE SEQUENCE [LARGE SCALE GENOMIC DNA]</scope>
    <source>
        <strain evidence="3">SpSt-716</strain>
    </source>
</reference>
<dbReference type="InterPro" id="IPR027417">
    <property type="entry name" value="P-loop_NTPase"/>
</dbReference>
<dbReference type="InterPro" id="IPR051055">
    <property type="entry name" value="PIF1_helicase"/>
</dbReference>
<dbReference type="InterPro" id="IPR026881">
    <property type="entry name" value="WYL_dom"/>
</dbReference>
<feature type="domain" description="WYL" evidence="2">
    <location>
        <begin position="442"/>
        <end position="511"/>
    </location>
</feature>
<evidence type="ECO:0000313" key="3">
    <source>
        <dbReference type="EMBL" id="HGI74486.1"/>
    </source>
</evidence>
<sequence>MSSVTPIELNREFVQALELLEQTSQSVFITGRAGTGKSTLLWYFRDHTKKNIAVLAPTGVAALNVRGQTIHSFFRFRPDVTPETAPRVKPEDPGLYKKLDTIVIDEISMVRADLLDCVDTFLRVYGPSPSAPFGGVQMVFVGDLYQLPPVVKRAEQALFTEYYESPYFFSAFAFREIRPMLLVLEKVYRQSDPKFVELLNRIRNNTATDEDLALLNTRVFPDYVPGEREFVIHLTTTNDLAQEVNEGKLAALSGKEWVYEGQVLGAFSSTDLPTDPVLRLKKGAQVMLLTNDPHGRWVNGTIGQVQECTDGAVILRLEDGSEVEVTPHVWDMFEFYYDREEGRIMTRSIGSFTQYPLRLAWAVTIHKSQGLTFDRVIVDLGRGTFAHGQAYVALSRCRTLEGLILKRPLLRKHIIMDWRVVRFLTEYQYAASARTFPLEERIRLLEEAKEARKPLEIMYLKDNDEKTSRVVLPLEVGMMRFQEKEFLGLRAFCLLRKEERTFRVDRILSLRPVEESSPELL</sequence>
<dbReference type="GO" id="GO:0003678">
    <property type="term" value="F:DNA helicase activity"/>
    <property type="evidence" value="ECO:0007669"/>
    <property type="project" value="InterPro"/>
</dbReference>
<dbReference type="EMBL" id="DTEN01000088">
    <property type="protein sequence ID" value="HGI74486.1"/>
    <property type="molecule type" value="Genomic_DNA"/>
</dbReference>
<dbReference type="AlphaFoldDB" id="A0A7V3YKW6"/>
<protein>
    <submittedName>
        <fullName evidence="3">WYL domain-containing protein</fullName>
    </submittedName>
</protein>
<evidence type="ECO:0000259" key="1">
    <source>
        <dbReference type="Pfam" id="PF05970"/>
    </source>
</evidence>
<dbReference type="Pfam" id="PF13280">
    <property type="entry name" value="WYL"/>
    <property type="match status" value="1"/>
</dbReference>
<dbReference type="InterPro" id="IPR010285">
    <property type="entry name" value="DNA_helicase_pif1-like_DEAD"/>
</dbReference>
<gene>
    <name evidence="3" type="ORF">ENU96_02230</name>
</gene>
<dbReference type="GO" id="GO:0006281">
    <property type="term" value="P:DNA repair"/>
    <property type="evidence" value="ECO:0007669"/>
    <property type="project" value="InterPro"/>
</dbReference>
<dbReference type="PANTHER" id="PTHR47642">
    <property type="entry name" value="ATP-DEPENDENT DNA HELICASE"/>
    <property type="match status" value="1"/>
</dbReference>
<evidence type="ECO:0000259" key="2">
    <source>
        <dbReference type="Pfam" id="PF13280"/>
    </source>
</evidence>
<comment type="caution">
    <text evidence="3">The sequence shown here is derived from an EMBL/GenBank/DDBJ whole genome shotgun (WGS) entry which is preliminary data.</text>
</comment>
<dbReference type="PROSITE" id="PS52050">
    <property type="entry name" value="WYL"/>
    <property type="match status" value="1"/>
</dbReference>
<accession>A0A7V3YKW6</accession>
<dbReference type="CDD" id="cd18809">
    <property type="entry name" value="SF1_C_RecD"/>
    <property type="match status" value="1"/>
</dbReference>